<dbReference type="Pfam" id="PF08867">
    <property type="entry name" value="FRG"/>
    <property type="match status" value="1"/>
</dbReference>
<dbReference type="SMART" id="SM00901">
    <property type="entry name" value="FRG"/>
    <property type="match status" value="1"/>
</dbReference>
<comment type="caution">
    <text evidence="2">The sequence shown here is derived from an EMBL/GenBank/DDBJ whole genome shotgun (WGS) entry which is preliminary data.</text>
</comment>
<dbReference type="AlphaFoldDB" id="A0A556MWM1"/>
<accession>A0A556MWM1</accession>
<evidence type="ECO:0000259" key="1">
    <source>
        <dbReference type="SMART" id="SM00901"/>
    </source>
</evidence>
<organism evidence="2 3">
    <name type="scientific">Mucilaginibacter corticis</name>
    <dbReference type="NCBI Taxonomy" id="2597670"/>
    <lineage>
        <taxon>Bacteria</taxon>
        <taxon>Pseudomonadati</taxon>
        <taxon>Bacteroidota</taxon>
        <taxon>Sphingobacteriia</taxon>
        <taxon>Sphingobacteriales</taxon>
        <taxon>Sphingobacteriaceae</taxon>
        <taxon>Mucilaginibacter</taxon>
    </lineage>
</organism>
<evidence type="ECO:0000313" key="2">
    <source>
        <dbReference type="EMBL" id="TSJ44199.1"/>
    </source>
</evidence>
<proteinExistence type="predicted"/>
<feature type="domain" description="FRG" evidence="1">
    <location>
        <begin position="21"/>
        <end position="122"/>
    </location>
</feature>
<dbReference type="Proteomes" id="UP000318733">
    <property type="component" value="Unassembled WGS sequence"/>
</dbReference>
<gene>
    <name evidence="2" type="ORF">FO440_08505</name>
</gene>
<dbReference type="EMBL" id="VLPK01000001">
    <property type="protein sequence ID" value="TSJ44199.1"/>
    <property type="molecule type" value="Genomic_DNA"/>
</dbReference>
<evidence type="ECO:0000313" key="3">
    <source>
        <dbReference type="Proteomes" id="UP000318733"/>
    </source>
</evidence>
<sequence length="231" mass="27016">MVREFEINSFEEYHSVVFKHRETNYVFRGHSNINWELIPKVGRPAYSASFTSGIITEQSILDSWKRYSQPHLIIQPKDDWEWLTLAQHHGLATRLLDWTRNPLVALYFATENPTTEEDVCVYILDYIKSIVLNTPHEPFKLDKSLVFYPKGISARVINQRGVLSLSHIPNKPLEEILLNSKFKKLIIKKKAIPEIRQILTLYSVNEYTIYQDLDSLSKNLNRFIIETLPLS</sequence>
<dbReference type="InterPro" id="IPR014966">
    <property type="entry name" value="FRG-dom"/>
</dbReference>
<protein>
    <submittedName>
        <fullName evidence="2">FRG domain-containing protein</fullName>
    </submittedName>
</protein>
<name>A0A556MWM1_9SPHI</name>
<dbReference type="OrthoDB" id="9816036at2"/>
<keyword evidence="3" id="KW-1185">Reference proteome</keyword>
<reference evidence="2 3" key="1">
    <citation type="submission" date="2019-07" db="EMBL/GenBank/DDBJ databases">
        <authorList>
            <person name="Huq M.A."/>
        </authorList>
    </citation>
    <scope>NUCLEOTIDE SEQUENCE [LARGE SCALE GENOMIC DNA]</scope>
    <source>
        <strain evidence="2 3">MAH-19</strain>
    </source>
</reference>